<evidence type="ECO:0000313" key="2">
    <source>
        <dbReference type="Proteomes" id="UP001433508"/>
    </source>
</evidence>
<dbReference type="EMBL" id="MU971363">
    <property type="protein sequence ID" value="KAK9237890.1"/>
    <property type="molecule type" value="Genomic_DNA"/>
</dbReference>
<protein>
    <submittedName>
        <fullName evidence="1">A1pp-domain-containing protein</fullName>
    </submittedName>
</protein>
<sequence length="218" mass="23822">MAARSASRELNVSEIPTVLEEYARHSLHRDPGVVHPPSAMLNRKLSVLREDITKVSADAIVNAANNRLAGGAGVNGAIQAAAGAQLLQECLTLNGCETGDAKITKGYMLPARHVIHTVGPIYYQHDRQVANRLLESCYLRSLQVAVENDVKTIAFPSISTGIFGFPIMEASPVALNTVRQFLQSAEGSTIERVIFVLFGKEDEQVYRMTIPKYFPQSD</sequence>
<organism evidence="1 2">
    <name type="scientific">Lipomyces kononenkoae</name>
    <name type="common">Yeast</name>
    <dbReference type="NCBI Taxonomy" id="34357"/>
    <lineage>
        <taxon>Eukaryota</taxon>
        <taxon>Fungi</taxon>
        <taxon>Dikarya</taxon>
        <taxon>Ascomycota</taxon>
        <taxon>Saccharomycotina</taxon>
        <taxon>Lipomycetes</taxon>
        <taxon>Lipomycetales</taxon>
        <taxon>Lipomycetaceae</taxon>
        <taxon>Lipomyces</taxon>
    </lineage>
</organism>
<name>A0ACC3T2X8_LIPKO</name>
<keyword evidence="2" id="KW-1185">Reference proteome</keyword>
<gene>
    <name evidence="1" type="ORF">V1525DRAFT_402778</name>
</gene>
<reference evidence="2" key="1">
    <citation type="journal article" date="2024" name="Front. Bioeng. Biotechnol.">
        <title>Genome-scale model development and genomic sequencing of the oleaginous clade Lipomyces.</title>
        <authorList>
            <person name="Czajka J.J."/>
            <person name="Han Y."/>
            <person name="Kim J."/>
            <person name="Mondo S.J."/>
            <person name="Hofstad B.A."/>
            <person name="Robles A."/>
            <person name="Haridas S."/>
            <person name="Riley R."/>
            <person name="LaButti K."/>
            <person name="Pangilinan J."/>
            <person name="Andreopoulos W."/>
            <person name="Lipzen A."/>
            <person name="Yan J."/>
            <person name="Wang M."/>
            <person name="Ng V."/>
            <person name="Grigoriev I.V."/>
            <person name="Spatafora J.W."/>
            <person name="Magnuson J.K."/>
            <person name="Baker S.E."/>
            <person name="Pomraning K.R."/>
        </authorList>
    </citation>
    <scope>NUCLEOTIDE SEQUENCE [LARGE SCALE GENOMIC DNA]</scope>
    <source>
        <strain evidence="2">CBS 7786</strain>
    </source>
</reference>
<evidence type="ECO:0000313" key="1">
    <source>
        <dbReference type="EMBL" id="KAK9237890.1"/>
    </source>
</evidence>
<comment type="caution">
    <text evidence="1">The sequence shown here is derived from an EMBL/GenBank/DDBJ whole genome shotgun (WGS) entry which is preliminary data.</text>
</comment>
<proteinExistence type="predicted"/>
<dbReference type="Proteomes" id="UP001433508">
    <property type="component" value="Unassembled WGS sequence"/>
</dbReference>
<accession>A0ACC3T2X8</accession>